<keyword evidence="2" id="KW-1185">Reference proteome</keyword>
<evidence type="ECO:0000313" key="2">
    <source>
        <dbReference type="Proteomes" id="UP001565283"/>
    </source>
</evidence>
<dbReference type="Proteomes" id="UP001565283">
    <property type="component" value="Unassembled WGS sequence"/>
</dbReference>
<feature type="non-terminal residue" evidence="1">
    <location>
        <position position="1"/>
    </location>
</feature>
<organism evidence="1 2">
    <name type="scientific">Lactococcus ileimucosae</name>
    <dbReference type="NCBI Taxonomy" id="2941329"/>
    <lineage>
        <taxon>Bacteria</taxon>
        <taxon>Bacillati</taxon>
        <taxon>Bacillota</taxon>
        <taxon>Bacilli</taxon>
        <taxon>Lactobacillales</taxon>
        <taxon>Streptococcaceae</taxon>
        <taxon>Lactococcus</taxon>
    </lineage>
</organism>
<dbReference type="EMBL" id="JBCLSH010000085">
    <property type="protein sequence ID" value="MEY8444596.1"/>
    <property type="molecule type" value="Genomic_DNA"/>
</dbReference>
<comment type="caution">
    <text evidence="1">The sequence shown here is derived from an EMBL/GenBank/DDBJ whole genome shotgun (WGS) entry which is preliminary data.</text>
</comment>
<accession>A0ABV4D4Y4</accession>
<evidence type="ECO:0000313" key="1">
    <source>
        <dbReference type="EMBL" id="MEY8444596.1"/>
    </source>
</evidence>
<protein>
    <submittedName>
        <fullName evidence="1">Uncharacterized protein</fullName>
    </submittedName>
</protein>
<reference evidence="1 2" key="1">
    <citation type="submission" date="2024-03" db="EMBL/GenBank/DDBJ databases">
        <title>Mouse gut bacterial collection (mGBC) of GemPharmatech.</title>
        <authorList>
            <person name="He Y."/>
            <person name="Dong L."/>
            <person name="Wu D."/>
            <person name="Gao X."/>
            <person name="Lin Z."/>
        </authorList>
    </citation>
    <scope>NUCLEOTIDE SEQUENCE [LARGE SCALE GENOMIC DNA]</scope>
    <source>
        <strain evidence="1 2">61-15</strain>
    </source>
</reference>
<gene>
    <name evidence="1" type="ORF">AALA52_10230</name>
</gene>
<name>A0ABV4D4Y4_9LACT</name>
<proteinExistence type="predicted"/>
<sequence>HDDLSDFLTAVQNGSIDNNWGNPGPDDDVQPDQINFSIMAPGTIFTMAGEQYRYLENQGGGNHLIILNDPIRHVSFNTQNDHINTWYDSLELVVQARVQRVSDDFITGSVASEDIVWQGQENWIPDNLNNFPEVASDVTQVDNSGTPRAFALSLADVTRLSGPGRAFSNLEQRPGANQGWWLLRTPSSANNPWVVHMASGHLLGDAMPMWNSTGNGGTRPALIVRQ</sequence>